<dbReference type="InParanoid" id="G0V7R4"/>
<dbReference type="OrthoDB" id="2538135at2759"/>
<dbReference type="GO" id="GO:0005634">
    <property type="term" value="C:nucleus"/>
    <property type="evidence" value="ECO:0007669"/>
    <property type="project" value="UniProtKB-SubCell"/>
</dbReference>
<comment type="subcellular location">
    <subcellularLocation>
        <location evidence="1">Nucleus</location>
    </subcellularLocation>
</comment>
<feature type="compositionally biased region" description="Low complexity" evidence="10">
    <location>
        <begin position="1"/>
        <end position="10"/>
    </location>
</feature>
<dbReference type="FunCoup" id="G0V7R4">
    <property type="interactions" value="194"/>
</dbReference>
<dbReference type="EMBL" id="HE576752">
    <property type="protein sequence ID" value="CCC67512.1"/>
    <property type="molecule type" value="Genomic_DNA"/>
</dbReference>
<dbReference type="KEGG" id="ncs:NCAS_0A09540"/>
<dbReference type="InterPro" id="IPR036864">
    <property type="entry name" value="Zn2-C6_fun-type_DNA-bd_sf"/>
</dbReference>
<keyword evidence="13" id="KW-1185">Reference proteome</keyword>
<evidence type="ECO:0000256" key="9">
    <source>
        <dbReference type="ARBA" id="ARBA00039294"/>
    </source>
</evidence>
<feature type="region of interest" description="Disordered" evidence="10">
    <location>
        <begin position="1"/>
        <end position="25"/>
    </location>
</feature>
<gene>
    <name evidence="12" type="primary">NCAS0A09540</name>
    <name evidence="12" type="ordered locus">NCAS_0A09540</name>
</gene>
<keyword evidence="4" id="KW-0862">Zinc</keyword>
<evidence type="ECO:0000256" key="7">
    <source>
        <dbReference type="ARBA" id="ARBA00023163"/>
    </source>
</evidence>
<dbReference type="PROSITE" id="PS00463">
    <property type="entry name" value="ZN2_CY6_FUNGAL_1"/>
    <property type="match status" value="1"/>
</dbReference>
<protein>
    <recommendedName>
        <fullName evidence="9">Glucose starvation modulator protein 1</fullName>
    </recommendedName>
</protein>
<dbReference type="Gene3D" id="4.10.240.10">
    <property type="entry name" value="Zn(2)-C6 fungal-type DNA-binding domain"/>
    <property type="match status" value="1"/>
</dbReference>
<dbReference type="GO" id="GO:0008270">
    <property type="term" value="F:zinc ion binding"/>
    <property type="evidence" value="ECO:0007669"/>
    <property type="project" value="InterPro"/>
</dbReference>
<keyword evidence="5" id="KW-0805">Transcription regulation</keyword>
<evidence type="ECO:0000256" key="10">
    <source>
        <dbReference type="SAM" id="MobiDB-lite"/>
    </source>
</evidence>
<reference key="2">
    <citation type="submission" date="2011-08" db="EMBL/GenBank/DDBJ databases">
        <title>Genome sequence of Naumovozyma castellii.</title>
        <authorList>
            <person name="Gordon J.L."/>
            <person name="Armisen D."/>
            <person name="Proux-Wera E."/>
            <person name="OhEigeartaigh S.S."/>
            <person name="Byrne K.P."/>
            <person name="Wolfe K.H."/>
        </authorList>
    </citation>
    <scope>NUCLEOTIDE SEQUENCE</scope>
    <source>
        <strain>Type strain:CBS 4309</strain>
    </source>
</reference>
<dbReference type="GO" id="GO:0009267">
    <property type="term" value="P:cellular response to starvation"/>
    <property type="evidence" value="ECO:0007669"/>
    <property type="project" value="TreeGrafter"/>
</dbReference>
<sequence length="509" mass="58080">MSNTNTTSPLTKKKGKGTKKGSTPPARKSIPIACEFCHIKHLQCDVGRPCKNCIKRNIGNTCKDTVRKKKKRETEAMFVRMGRRSNSNSIQVQDLPHAMMPPRPTRIRQLTPPIYGENVLKGLKHEYHENAVSFSEPPHPMHMPNVLPPSGISLQNGMSAMGPPPPENAFSSWWSQVEDSKLKEILEAPTPFGPIPTDFDVPPPVPPMGTVPAATEIFVTPSINDPSPSSKYEDMPPPQYAPHSRPYMTLDSHEQMTHLSLNNLSHTRNIPPDVSIDFSHMSPFDIRKIIRTPKDLYRIQNSIKAFNYMLSYYGMIRCLKKLFAIKQESAQGDKDVLKSIVKEISEEFAPVILALETGMIPDDFQFQELTLQRMLLDLEDMATFSNCTPLVIWRRTGEICFANNEFLSLTGYTDVELTSRQRFIFEFWDRQSVFNYFKKFHSMLAFGPIEKEGQTETYPGRRWSFNNSVDRSKILLKNGFHLNCATCWTIRRDTFNIPLLVVGYFLPIF</sequence>
<dbReference type="GeneID" id="96900991"/>
<comment type="similarity">
    <text evidence="2">Belongs to the ERT1/acuK family.</text>
</comment>
<evidence type="ECO:0000256" key="3">
    <source>
        <dbReference type="ARBA" id="ARBA00022723"/>
    </source>
</evidence>
<dbReference type="SUPFAM" id="SSF57701">
    <property type="entry name" value="Zn2/Cys6 DNA-binding domain"/>
    <property type="match status" value="1"/>
</dbReference>
<dbReference type="CDD" id="cd00067">
    <property type="entry name" value="GAL4"/>
    <property type="match status" value="1"/>
</dbReference>
<dbReference type="SMART" id="SM00066">
    <property type="entry name" value="GAL4"/>
    <property type="match status" value="1"/>
</dbReference>
<dbReference type="eggNOG" id="ENOG502R2ZP">
    <property type="taxonomic scope" value="Eukaryota"/>
</dbReference>
<dbReference type="GO" id="GO:0000981">
    <property type="term" value="F:DNA-binding transcription factor activity, RNA polymerase II-specific"/>
    <property type="evidence" value="ECO:0007669"/>
    <property type="project" value="InterPro"/>
</dbReference>
<reference evidence="12 13" key="1">
    <citation type="journal article" date="2011" name="Proc. Natl. Acad. Sci. U.S.A.">
        <title>Evolutionary erosion of yeast sex chromosomes by mating-type switching accidents.</title>
        <authorList>
            <person name="Gordon J.L."/>
            <person name="Armisen D."/>
            <person name="Proux-Wera E."/>
            <person name="Oheigeartaigh S.S."/>
            <person name="Byrne K.P."/>
            <person name="Wolfe K.H."/>
        </authorList>
    </citation>
    <scope>NUCLEOTIDE SEQUENCE [LARGE SCALE GENOMIC DNA]</scope>
    <source>
        <strain evidence="13">ATCC 76901 / BCRC 22586 / CBS 4309 / NBRC 1992 / NRRL Y-12630</strain>
    </source>
</reference>
<dbReference type="Pfam" id="PF24990">
    <property type="entry name" value="PAS_13"/>
    <property type="match status" value="2"/>
</dbReference>
<dbReference type="RefSeq" id="XP_003673893.1">
    <property type="nucleotide sequence ID" value="XM_003673845.1"/>
</dbReference>
<evidence type="ECO:0000256" key="8">
    <source>
        <dbReference type="ARBA" id="ARBA00023242"/>
    </source>
</evidence>
<evidence type="ECO:0000259" key="11">
    <source>
        <dbReference type="PROSITE" id="PS50048"/>
    </source>
</evidence>
<organism evidence="12 13">
    <name type="scientific">Naumovozyma castellii</name>
    <name type="common">Yeast</name>
    <name type="synonym">Saccharomyces castellii</name>
    <dbReference type="NCBI Taxonomy" id="27288"/>
    <lineage>
        <taxon>Eukaryota</taxon>
        <taxon>Fungi</taxon>
        <taxon>Dikarya</taxon>
        <taxon>Ascomycota</taxon>
        <taxon>Saccharomycotina</taxon>
        <taxon>Saccharomycetes</taxon>
        <taxon>Saccharomycetales</taxon>
        <taxon>Saccharomycetaceae</taxon>
        <taxon>Naumovozyma</taxon>
    </lineage>
</organism>
<dbReference type="PANTHER" id="PTHR47659">
    <property type="entry name" value="ZN(II)2CYS6 TRANSCRIPTION FACTOR (EUROFUNG)-RELATED"/>
    <property type="match status" value="1"/>
</dbReference>
<dbReference type="Pfam" id="PF00172">
    <property type="entry name" value="Zn_clus"/>
    <property type="match status" value="1"/>
</dbReference>
<keyword evidence="6" id="KW-0238">DNA-binding</keyword>
<keyword evidence="3" id="KW-0479">Metal-binding</keyword>
<evidence type="ECO:0000256" key="6">
    <source>
        <dbReference type="ARBA" id="ARBA00023125"/>
    </source>
</evidence>
<dbReference type="AlphaFoldDB" id="G0V7R4"/>
<evidence type="ECO:0000256" key="5">
    <source>
        <dbReference type="ARBA" id="ARBA00023015"/>
    </source>
</evidence>
<feature type="domain" description="Zn(2)-C6 fungal-type" evidence="11">
    <location>
        <begin position="33"/>
        <end position="62"/>
    </location>
</feature>
<name>G0V7R4_NAUCA</name>
<proteinExistence type="inferred from homology"/>
<evidence type="ECO:0000256" key="1">
    <source>
        <dbReference type="ARBA" id="ARBA00004123"/>
    </source>
</evidence>
<keyword evidence="8" id="KW-0539">Nucleus</keyword>
<dbReference type="PROSITE" id="PS50048">
    <property type="entry name" value="ZN2_CY6_FUNGAL_2"/>
    <property type="match status" value="1"/>
</dbReference>
<keyword evidence="7" id="KW-0804">Transcription</keyword>
<evidence type="ECO:0000313" key="12">
    <source>
        <dbReference type="EMBL" id="CCC67512.1"/>
    </source>
</evidence>
<evidence type="ECO:0000313" key="13">
    <source>
        <dbReference type="Proteomes" id="UP000001640"/>
    </source>
</evidence>
<dbReference type="HOGENOM" id="CLU_010748_2_2_1"/>
<dbReference type="InterPro" id="IPR050335">
    <property type="entry name" value="ERT1_acuK_gluconeogen_tf"/>
</dbReference>
<dbReference type="InterPro" id="IPR001138">
    <property type="entry name" value="Zn2Cys6_DnaBD"/>
</dbReference>
<evidence type="ECO:0000256" key="4">
    <source>
        <dbReference type="ARBA" id="ARBA00022833"/>
    </source>
</evidence>
<dbReference type="GO" id="GO:0000977">
    <property type="term" value="F:RNA polymerase II transcription regulatory region sequence-specific DNA binding"/>
    <property type="evidence" value="ECO:0007669"/>
    <property type="project" value="TreeGrafter"/>
</dbReference>
<dbReference type="OMA" id="FCHEKHL"/>
<dbReference type="PANTHER" id="PTHR47659:SF8">
    <property type="entry name" value="GLUCOSE STARVATION MODULATOR PROTEIN 1"/>
    <property type="match status" value="1"/>
</dbReference>
<accession>G0V7R4</accession>
<dbReference type="InterPro" id="IPR056751">
    <property type="entry name" value="PAS_13"/>
</dbReference>
<dbReference type="Proteomes" id="UP000001640">
    <property type="component" value="Chromosome 1"/>
</dbReference>
<evidence type="ECO:0000256" key="2">
    <source>
        <dbReference type="ARBA" id="ARBA00010855"/>
    </source>
</evidence>